<evidence type="ECO:0008006" key="4">
    <source>
        <dbReference type="Google" id="ProtNLM"/>
    </source>
</evidence>
<feature type="transmembrane region" description="Helical" evidence="1">
    <location>
        <begin position="42"/>
        <end position="61"/>
    </location>
</feature>
<evidence type="ECO:0000256" key="1">
    <source>
        <dbReference type="SAM" id="Phobius"/>
    </source>
</evidence>
<dbReference type="OrthoDB" id="4350641at2"/>
<evidence type="ECO:0000313" key="2">
    <source>
        <dbReference type="EMBL" id="TGA95239.1"/>
    </source>
</evidence>
<gene>
    <name evidence="2" type="ORF">E4099_25855</name>
</gene>
<proteinExistence type="predicted"/>
<feature type="transmembrane region" description="Helical" evidence="1">
    <location>
        <begin position="16"/>
        <end position="36"/>
    </location>
</feature>
<dbReference type="AlphaFoldDB" id="A0A4Z0GI15"/>
<protein>
    <recommendedName>
        <fullName evidence="4">Integral membrane protein</fullName>
    </recommendedName>
</protein>
<comment type="caution">
    <text evidence="2">The sequence shown here is derived from an EMBL/GenBank/DDBJ whole genome shotgun (WGS) entry which is preliminary data.</text>
</comment>
<keyword evidence="1" id="KW-0812">Transmembrane</keyword>
<dbReference type="Proteomes" id="UP000297948">
    <property type="component" value="Unassembled WGS sequence"/>
</dbReference>
<accession>A0A4Z0GI15</accession>
<feature type="transmembrane region" description="Helical" evidence="1">
    <location>
        <begin position="68"/>
        <end position="86"/>
    </location>
</feature>
<keyword evidence="1" id="KW-1133">Transmembrane helix</keyword>
<organism evidence="2 3">
    <name type="scientific">Streptomyces palmae</name>
    <dbReference type="NCBI Taxonomy" id="1701085"/>
    <lineage>
        <taxon>Bacteria</taxon>
        <taxon>Bacillati</taxon>
        <taxon>Actinomycetota</taxon>
        <taxon>Actinomycetes</taxon>
        <taxon>Kitasatosporales</taxon>
        <taxon>Streptomycetaceae</taxon>
        <taxon>Streptomyces</taxon>
    </lineage>
</organism>
<keyword evidence="1" id="KW-0472">Membrane</keyword>
<reference evidence="2 3" key="1">
    <citation type="submission" date="2019-03" db="EMBL/GenBank/DDBJ databases">
        <authorList>
            <person name="Gonzalez-Pimentel J.L."/>
        </authorList>
    </citation>
    <scope>NUCLEOTIDE SEQUENCE [LARGE SCALE GENOMIC DNA]</scope>
    <source>
        <strain evidence="2 3">JCM 31289</strain>
    </source>
</reference>
<dbReference type="EMBL" id="SRID01000336">
    <property type="protein sequence ID" value="TGA95239.1"/>
    <property type="molecule type" value="Genomic_DNA"/>
</dbReference>
<evidence type="ECO:0000313" key="3">
    <source>
        <dbReference type="Proteomes" id="UP000297948"/>
    </source>
</evidence>
<name>A0A4Z0GI15_9ACTN</name>
<keyword evidence="3" id="KW-1185">Reference proteome</keyword>
<sequence>MRPVARSGSAGTGFRLLRAAVFTAVCVALSAGGHGLASCAPIPLWTLAAGCAALFAVVVASAGRERSLPGIAAGLAAGQLGLHALFGLGQHTAGGSAAGSAGPDGLIELAGRLLCDSGPGRLDAAEAHRIVTGAGIDPGGIGGGAGRTEHFWHAAGAPDTPLGALLPSPAMVLGHLLAALAAGWLLRRGEVALWRLARLSADGVRVRALRAALRLVRALYGRLLGEEPAPGAVWRTDGPRRPGPRSVLLQHSVIRRGPPHFALAA</sequence>
<feature type="transmembrane region" description="Helical" evidence="1">
    <location>
        <begin position="166"/>
        <end position="186"/>
    </location>
</feature>